<evidence type="ECO:0000313" key="2">
    <source>
        <dbReference type="EMBL" id="TNN31700.1"/>
    </source>
</evidence>
<feature type="domain" description="HTH hxlR-type" evidence="1">
    <location>
        <begin position="19"/>
        <end position="77"/>
    </location>
</feature>
<proteinExistence type="predicted"/>
<name>A0A4Z2ESU0_9TELE</name>
<dbReference type="InterPro" id="IPR002577">
    <property type="entry name" value="HTH_HxlR"/>
</dbReference>
<organism evidence="2 3">
    <name type="scientific">Liparis tanakae</name>
    <name type="common">Tanaka's snailfish</name>
    <dbReference type="NCBI Taxonomy" id="230148"/>
    <lineage>
        <taxon>Eukaryota</taxon>
        <taxon>Metazoa</taxon>
        <taxon>Chordata</taxon>
        <taxon>Craniata</taxon>
        <taxon>Vertebrata</taxon>
        <taxon>Euteleostomi</taxon>
        <taxon>Actinopterygii</taxon>
        <taxon>Neopterygii</taxon>
        <taxon>Teleostei</taxon>
        <taxon>Neoteleostei</taxon>
        <taxon>Acanthomorphata</taxon>
        <taxon>Eupercaria</taxon>
        <taxon>Perciformes</taxon>
        <taxon>Cottioidei</taxon>
        <taxon>Cottales</taxon>
        <taxon>Liparidae</taxon>
        <taxon>Liparis</taxon>
    </lineage>
</organism>
<evidence type="ECO:0000313" key="3">
    <source>
        <dbReference type="Proteomes" id="UP000314294"/>
    </source>
</evidence>
<sequence>MDRSSTTWGLGSVCPLFFVKNPERCSDTTGVCHGISALDVATQLRSLKKHQCVNRTWYRRVNRTLYWRLNRRGKQMINQRLNQCVLGMSLATDPIVIQLMADGAEGHAQNLQVRLAP</sequence>
<protein>
    <recommendedName>
        <fullName evidence="1">HTH hxlR-type domain-containing protein</fullName>
    </recommendedName>
</protein>
<dbReference type="Proteomes" id="UP000314294">
    <property type="component" value="Unassembled WGS sequence"/>
</dbReference>
<dbReference type="SUPFAM" id="SSF46785">
    <property type="entry name" value="Winged helix' DNA-binding domain"/>
    <property type="match status" value="1"/>
</dbReference>
<evidence type="ECO:0000259" key="1">
    <source>
        <dbReference type="Pfam" id="PF01638"/>
    </source>
</evidence>
<accession>A0A4Z2ESU0</accession>
<dbReference type="EMBL" id="SRLO01003227">
    <property type="protein sequence ID" value="TNN31700.1"/>
    <property type="molecule type" value="Genomic_DNA"/>
</dbReference>
<keyword evidence="3" id="KW-1185">Reference proteome</keyword>
<comment type="caution">
    <text evidence="2">The sequence shown here is derived from an EMBL/GenBank/DDBJ whole genome shotgun (WGS) entry which is preliminary data.</text>
</comment>
<reference evidence="2 3" key="1">
    <citation type="submission" date="2019-03" db="EMBL/GenBank/DDBJ databases">
        <title>First draft genome of Liparis tanakae, snailfish: a comprehensive survey of snailfish specific genes.</title>
        <authorList>
            <person name="Kim W."/>
            <person name="Song I."/>
            <person name="Jeong J.-H."/>
            <person name="Kim D."/>
            <person name="Kim S."/>
            <person name="Ryu S."/>
            <person name="Song J.Y."/>
            <person name="Lee S.K."/>
        </authorList>
    </citation>
    <scope>NUCLEOTIDE SEQUENCE [LARGE SCALE GENOMIC DNA]</scope>
    <source>
        <tissue evidence="2">Muscle</tissue>
    </source>
</reference>
<dbReference type="AlphaFoldDB" id="A0A4Z2ESU0"/>
<gene>
    <name evidence="2" type="ORF">EYF80_058142</name>
</gene>
<dbReference type="InterPro" id="IPR036390">
    <property type="entry name" value="WH_DNA-bd_sf"/>
</dbReference>
<dbReference type="Pfam" id="PF01638">
    <property type="entry name" value="HxlR"/>
    <property type="match status" value="1"/>
</dbReference>